<reference evidence="1" key="1">
    <citation type="journal article" date="2022" name="Plant J.">
        <title>Strategies of tolerance reflected in two North American maple genomes.</title>
        <authorList>
            <person name="McEvoy S.L."/>
            <person name="Sezen U.U."/>
            <person name="Trouern-Trend A."/>
            <person name="McMahon S.M."/>
            <person name="Schaberg P.G."/>
            <person name="Yang J."/>
            <person name="Wegrzyn J.L."/>
            <person name="Swenson N.G."/>
        </authorList>
    </citation>
    <scope>NUCLEOTIDE SEQUENCE</scope>
    <source>
        <strain evidence="1">91603</strain>
    </source>
</reference>
<protein>
    <submittedName>
        <fullName evidence="1">Uncharacterized protein</fullName>
    </submittedName>
</protein>
<proteinExistence type="predicted"/>
<organism evidence="1 2">
    <name type="scientific">Acer negundo</name>
    <name type="common">Box elder</name>
    <dbReference type="NCBI Taxonomy" id="4023"/>
    <lineage>
        <taxon>Eukaryota</taxon>
        <taxon>Viridiplantae</taxon>
        <taxon>Streptophyta</taxon>
        <taxon>Embryophyta</taxon>
        <taxon>Tracheophyta</taxon>
        <taxon>Spermatophyta</taxon>
        <taxon>Magnoliopsida</taxon>
        <taxon>eudicotyledons</taxon>
        <taxon>Gunneridae</taxon>
        <taxon>Pentapetalae</taxon>
        <taxon>rosids</taxon>
        <taxon>malvids</taxon>
        <taxon>Sapindales</taxon>
        <taxon>Sapindaceae</taxon>
        <taxon>Hippocastanoideae</taxon>
        <taxon>Acereae</taxon>
        <taxon>Acer</taxon>
    </lineage>
</organism>
<evidence type="ECO:0000313" key="1">
    <source>
        <dbReference type="EMBL" id="KAI9169796.1"/>
    </source>
</evidence>
<evidence type="ECO:0000313" key="2">
    <source>
        <dbReference type="Proteomes" id="UP001064489"/>
    </source>
</evidence>
<dbReference type="EMBL" id="JAJSOW010000104">
    <property type="protein sequence ID" value="KAI9169796.1"/>
    <property type="molecule type" value="Genomic_DNA"/>
</dbReference>
<gene>
    <name evidence="1" type="ORF">LWI28_017855</name>
</gene>
<keyword evidence="2" id="KW-1185">Reference proteome</keyword>
<name>A0AAD5IMX7_ACENE</name>
<sequence length="106" mass="12395">MKKDLKKNAIDRFLSSDEGYERDNEIFDQSVEDLKEKREKPTGDPVEDLSVKFSEVYISDDDPGDVSEDDERFLEDERRGKSSVAEYISLVLFCDCFYFCGMSQYF</sequence>
<accession>A0AAD5IMX7</accession>
<dbReference type="Proteomes" id="UP001064489">
    <property type="component" value="Chromosome 7"/>
</dbReference>
<dbReference type="AlphaFoldDB" id="A0AAD5IMX7"/>
<reference evidence="1" key="2">
    <citation type="submission" date="2023-02" db="EMBL/GenBank/DDBJ databases">
        <authorList>
            <person name="Swenson N.G."/>
            <person name="Wegrzyn J.L."/>
            <person name="Mcevoy S.L."/>
        </authorList>
    </citation>
    <scope>NUCLEOTIDE SEQUENCE</scope>
    <source>
        <strain evidence="1">91603</strain>
        <tissue evidence="1">Leaf</tissue>
    </source>
</reference>
<comment type="caution">
    <text evidence="1">The sequence shown here is derived from an EMBL/GenBank/DDBJ whole genome shotgun (WGS) entry which is preliminary data.</text>
</comment>